<evidence type="ECO:0000313" key="6">
    <source>
        <dbReference type="Proteomes" id="UP001295423"/>
    </source>
</evidence>
<dbReference type="GO" id="GO:0022625">
    <property type="term" value="C:cytosolic large ribosomal subunit"/>
    <property type="evidence" value="ECO:0007669"/>
    <property type="project" value="TreeGrafter"/>
</dbReference>
<evidence type="ECO:0000256" key="3">
    <source>
        <dbReference type="ARBA" id="ARBA00023274"/>
    </source>
</evidence>
<accession>A0AAD2FSA7</accession>
<comment type="similarity">
    <text evidence="1">Belongs to the bacterial ribosomal protein bL35 family.</text>
</comment>
<dbReference type="AlphaFoldDB" id="A0AAD2FSA7"/>
<dbReference type="InterPro" id="IPR021137">
    <property type="entry name" value="Ribosomal_bL35-like"/>
</dbReference>
<keyword evidence="2" id="KW-0689">Ribosomal protein</keyword>
<dbReference type="InterPro" id="IPR037229">
    <property type="entry name" value="Ribosomal_bL35_sf"/>
</dbReference>
<dbReference type="PANTHER" id="PTHR33343:SF1">
    <property type="entry name" value="LARGE RIBOSOMAL SUBUNIT PROTEIN BL35M"/>
    <property type="match status" value="1"/>
</dbReference>
<dbReference type="Proteomes" id="UP001295423">
    <property type="component" value="Unassembled WGS sequence"/>
</dbReference>
<proteinExistence type="inferred from homology"/>
<evidence type="ECO:0008006" key="7">
    <source>
        <dbReference type="Google" id="ProtNLM"/>
    </source>
</evidence>
<reference evidence="5" key="1">
    <citation type="submission" date="2023-08" db="EMBL/GenBank/DDBJ databases">
        <authorList>
            <person name="Audoor S."/>
            <person name="Bilcke G."/>
        </authorList>
    </citation>
    <scope>NUCLEOTIDE SEQUENCE</scope>
</reference>
<sequence>MSLLFGRLSRTLMRPTIAQSRTNLPNNTTTSLVSCSPANWMESPAFSLVSLRFKGGVKTNSGAKKRFRVRGGGSIKRRRSGTSHNTGYKSRQSSNRLGSSTGIDGKKMEQRVRKLLGVF</sequence>
<evidence type="ECO:0000256" key="2">
    <source>
        <dbReference type="ARBA" id="ARBA00022980"/>
    </source>
</evidence>
<dbReference type="PROSITE" id="PS00936">
    <property type="entry name" value="RIBOSOMAL_L35"/>
    <property type="match status" value="1"/>
</dbReference>
<dbReference type="PANTHER" id="PTHR33343">
    <property type="entry name" value="54S RIBOSOMAL PROTEIN BL35M"/>
    <property type="match status" value="1"/>
</dbReference>
<dbReference type="InterPro" id="IPR001706">
    <property type="entry name" value="Ribosomal_bL35"/>
</dbReference>
<dbReference type="Pfam" id="PF01632">
    <property type="entry name" value="Ribosomal_L35p"/>
    <property type="match status" value="1"/>
</dbReference>
<dbReference type="SUPFAM" id="SSF143034">
    <property type="entry name" value="L35p-like"/>
    <property type="match status" value="1"/>
</dbReference>
<dbReference type="GO" id="GO:0006412">
    <property type="term" value="P:translation"/>
    <property type="evidence" value="ECO:0007669"/>
    <property type="project" value="InterPro"/>
</dbReference>
<evidence type="ECO:0000256" key="4">
    <source>
        <dbReference type="SAM" id="MobiDB-lite"/>
    </source>
</evidence>
<comment type="caution">
    <text evidence="5">The sequence shown here is derived from an EMBL/GenBank/DDBJ whole genome shotgun (WGS) entry which is preliminary data.</text>
</comment>
<dbReference type="EMBL" id="CAKOGP040001792">
    <property type="protein sequence ID" value="CAJ1951676.1"/>
    <property type="molecule type" value="Genomic_DNA"/>
</dbReference>
<feature type="compositionally biased region" description="Basic residues" evidence="4">
    <location>
        <begin position="70"/>
        <end position="81"/>
    </location>
</feature>
<keyword evidence="3" id="KW-0687">Ribonucleoprotein</keyword>
<keyword evidence="6" id="KW-1185">Reference proteome</keyword>
<gene>
    <name evidence="5" type="ORF">CYCCA115_LOCUS13182</name>
</gene>
<dbReference type="InterPro" id="IPR018265">
    <property type="entry name" value="Ribosomal_bL35_CS"/>
</dbReference>
<name>A0AAD2FSA7_9STRA</name>
<evidence type="ECO:0000313" key="5">
    <source>
        <dbReference type="EMBL" id="CAJ1951676.1"/>
    </source>
</evidence>
<dbReference type="PROSITE" id="PS51257">
    <property type="entry name" value="PROKAR_LIPOPROTEIN"/>
    <property type="match status" value="1"/>
</dbReference>
<protein>
    <recommendedName>
        <fullName evidence="7">50S ribosomal protein L35</fullName>
    </recommendedName>
</protein>
<evidence type="ECO:0000256" key="1">
    <source>
        <dbReference type="ARBA" id="ARBA00006598"/>
    </source>
</evidence>
<dbReference type="GO" id="GO:0003735">
    <property type="term" value="F:structural constituent of ribosome"/>
    <property type="evidence" value="ECO:0007669"/>
    <property type="project" value="InterPro"/>
</dbReference>
<feature type="compositionally biased region" description="Polar residues" evidence="4">
    <location>
        <begin position="84"/>
        <end position="102"/>
    </location>
</feature>
<feature type="region of interest" description="Disordered" evidence="4">
    <location>
        <begin position="70"/>
        <end position="107"/>
    </location>
</feature>
<organism evidence="5 6">
    <name type="scientific">Cylindrotheca closterium</name>
    <dbReference type="NCBI Taxonomy" id="2856"/>
    <lineage>
        <taxon>Eukaryota</taxon>
        <taxon>Sar</taxon>
        <taxon>Stramenopiles</taxon>
        <taxon>Ochrophyta</taxon>
        <taxon>Bacillariophyta</taxon>
        <taxon>Bacillariophyceae</taxon>
        <taxon>Bacillariophycidae</taxon>
        <taxon>Bacillariales</taxon>
        <taxon>Bacillariaceae</taxon>
        <taxon>Cylindrotheca</taxon>
    </lineage>
</organism>
<dbReference type="Gene3D" id="4.10.410.60">
    <property type="match status" value="1"/>
</dbReference>